<dbReference type="AlphaFoldDB" id="A0A382P7T3"/>
<dbReference type="Gene3D" id="3.60.15.10">
    <property type="entry name" value="Ribonuclease Z/Hydroxyacylglutathione hydrolase-like"/>
    <property type="match status" value="1"/>
</dbReference>
<protein>
    <recommendedName>
        <fullName evidence="1">Metallo-beta-lactamase domain-containing protein</fullName>
    </recommendedName>
</protein>
<dbReference type="SUPFAM" id="SSF56281">
    <property type="entry name" value="Metallo-hydrolase/oxidoreductase"/>
    <property type="match status" value="1"/>
</dbReference>
<dbReference type="EMBL" id="UINC01105481">
    <property type="protein sequence ID" value="SVC69444.1"/>
    <property type="molecule type" value="Genomic_DNA"/>
</dbReference>
<evidence type="ECO:0000313" key="2">
    <source>
        <dbReference type="EMBL" id="SVC69444.1"/>
    </source>
</evidence>
<reference evidence="2" key="1">
    <citation type="submission" date="2018-05" db="EMBL/GenBank/DDBJ databases">
        <authorList>
            <person name="Lanie J.A."/>
            <person name="Ng W.-L."/>
            <person name="Kazmierczak K.M."/>
            <person name="Andrzejewski T.M."/>
            <person name="Davidsen T.M."/>
            <person name="Wayne K.J."/>
            <person name="Tettelin H."/>
            <person name="Glass J.I."/>
            <person name="Rusch D."/>
            <person name="Podicherti R."/>
            <person name="Tsui H.-C.T."/>
            <person name="Winkler M.E."/>
        </authorList>
    </citation>
    <scope>NUCLEOTIDE SEQUENCE</scope>
</reference>
<evidence type="ECO:0000259" key="1">
    <source>
        <dbReference type="SMART" id="SM00849"/>
    </source>
</evidence>
<dbReference type="PANTHER" id="PTHR42663:SF4">
    <property type="entry name" value="SLL1036 PROTEIN"/>
    <property type="match status" value="1"/>
</dbReference>
<accession>A0A382P7T3</accession>
<dbReference type="CDD" id="cd07715">
    <property type="entry name" value="TaR3-like_MBL-fold"/>
    <property type="match status" value="1"/>
</dbReference>
<feature type="domain" description="Metallo-beta-lactamase" evidence="1">
    <location>
        <begin position="25"/>
        <end position="219"/>
    </location>
</feature>
<dbReference type="PANTHER" id="PTHR42663">
    <property type="entry name" value="HYDROLASE C777.06C-RELATED-RELATED"/>
    <property type="match status" value="1"/>
</dbReference>
<proteinExistence type="predicted"/>
<organism evidence="2">
    <name type="scientific">marine metagenome</name>
    <dbReference type="NCBI Taxonomy" id="408172"/>
    <lineage>
        <taxon>unclassified sequences</taxon>
        <taxon>metagenomes</taxon>
        <taxon>ecological metagenomes</taxon>
    </lineage>
</organism>
<name>A0A382P7T3_9ZZZZ</name>
<dbReference type="Pfam" id="PF12706">
    <property type="entry name" value="Lactamase_B_2"/>
    <property type="match status" value="1"/>
</dbReference>
<sequence>MKVRFWGVRGSTPSPGASTIRYGGDTTCIEMKVGTETIIFDAGSGIRPLGLKLMGEAQGEAIKIHLFITHTHWDHIQGFPFFVPAFIPNNHIMIYGADHEAKTLPELFSGQMEREYFPIPIVAMGAELEFIPISEGTLEIGDIEVSSMFVNHPSMAFAYRVNYNGHSVVFGGDHEPYNNMLSYSKIAYQVDGKQLDIEENGKEKFSKLLDKKLALFCQDADLLIFDTAYTLDLYPQREGWGHSYPEYAVQIANMSGIKRLALTHHDPTDTDDKVDAKVEHTRQFIKASKLDIECFAAQAGLELNIE</sequence>
<gene>
    <name evidence="2" type="ORF">METZ01_LOCUS322298</name>
</gene>
<dbReference type="InterPro" id="IPR001279">
    <property type="entry name" value="Metallo-B-lactamas"/>
</dbReference>
<dbReference type="SMART" id="SM00849">
    <property type="entry name" value="Lactamase_B"/>
    <property type="match status" value="1"/>
</dbReference>
<dbReference type="InterPro" id="IPR036866">
    <property type="entry name" value="RibonucZ/Hydroxyglut_hydro"/>
</dbReference>